<dbReference type="Proteomes" id="UP000298458">
    <property type="component" value="Unassembled WGS sequence"/>
</dbReference>
<dbReference type="EMBL" id="RQET01000004">
    <property type="protein sequence ID" value="TGK11581.1"/>
    <property type="molecule type" value="Genomic_DNA"/>
</dbReference>
<dbReference type="InterPro" id="IPR000835">
    <property type="entry name" value="HTH_MarR-typ"/>
</dbReference>
<feature type="domain" description="HTH marR-type" evidence="1">
    <location>
        <begin position="9"/>
        <end position="141"/>
    </location>
</feature>
<comment type="caution">
    <text evidence="2">The sequence shown here is derived from an EMBL/GenBank/DDBJ whole genome shotgun (WGS) entry which is preliminary data.</text>
</comment>
<dbReference type="PRINTS" id="PR00598">
    <property type="entry name" value="HTHMARR"/>
</dbReference>
<dbReference type="RefSeq" id="WP_135766986.1">
    <property type="nucleotide sequence ID" value="NZ_RQET01000004.1"/>
</dbReference>
<dbReference type="InterPro" id="IPR036390">
    <property type="entry name" value="WH_DNA-bd_sf"/>
</dbReference>
<name>A0A4R9GGX9_9LEPT</name>
<dbReference type="InterPro" id="IPR036388">
    <property type="entry name" value="WH-like_DNA-bd_sf"/>
</dbReference>
<dbReference type="SUPFAM" id="SSF46785">
    <property type="entry name" value="Winged helix' DNA-binding domain"/>
    <property type="match status" value="1"/>
</dbReference>
<dbReference type="Gene3D" id="1.10.10.10">
    <property type="entry name" value="Winged helix-like DNA-binding domain superfamily/Winged helix DNA-binding domain"/>
    <property type="match status" value="1"/>
</dbReference>
<proteinExistence type="predicted"/>
<reference evidence="2" key="1">
    <citation type="journal article" date="2019" name="PLoS Negl. Trop. Dis.">
        <title>Revisiting the worldwide diversity of Leptospira species in the environment.</title>
        <authorList>
            <person name="Vincent A.T."/>
            <person name="Schiettekatte O."/>
            <person name="Bourhy P."/>
            <person name="Veyrier F.J."/>
            <person name="Picardeau M."/>
        </authorList>
    </citation>
    <scope>NUCLEOTIDE SEQUENCE [LARGE SCALE GENOMIC DNA]</scope>
    <source>
        <strain evidence="2">SSW15</strain>
    </source>
</reference>
<gene>
    <name evidence="2" type="ORF">EHO60_04585</name>
</gene>
<dbReference type="PANTHER" id="PTHR33164">
    <property type="entry name" value="TRANSCRIPTIONAL REGULATOR, MARR FAMILY"/>
    <property type="match status" value="1"/>
</dbReference>
<dbReference type="AlphaFoldDB" id="A0A4R9GGX9"/>
<evidence type="ECO:0000313" key="2">
    <source>
        <dbReference type="EMBL" id="TGK11581.1"/>
    </source>
</evidence>
<accession>A0A4R9GGX9</accession>
<evidence type="ECO:0000313" key="3">
    <source>
        <dbReference type="Proteomes" id="UP000298458"/>
    </source>
</evidence>
<keyword evidence="3" id="KW-1185">Reference proteome</keyword>
<organism evidence="2 3">
    <name type="scientific">Leptospira fletcheri</name>
    <dbReference type="NCBI Taxonomy" id="2484981"/>
    <lineage>
        <taxon>Bacteria</taxon>
        <taxon>Pseudomonadati</taxon>
        <taxon>Spirochaetota</taxon>
        <taxon>Spirochaetia</taxon>
        <taxon>Leptospirales</taxon>
        <taxon>Leptospiraceae</taxon>
        <taxon>Leptospira</taxon>
    </lineage>
</organism>
<dbReference type="PROSITE" id="PS50995">
    <property type="entry name" value="HTH_MARR_2"/>
    <property type="match status" value="1"/>
</dbReference>
<sequence length="145" mass="17028">MARVKVDTLQELSERFRTFSRDLKKEFGNLISREGYTMNEFIVLRSLYPNERLRSADLAKELDVSPAYITVLIEKLRAKGLLDSIRNEDDRRAWDLGLTSNGKKIFQKLDSKFTNCVRERFQTLSGPEIESMNRMMIRLMEKKES</sequence>
<dbReference type="SMART" id="SM00347">
    <property type="entry name" value="HTH_MARR"/>
    <property type="match status" value="1"/>
</dbReference>
<dbReference type="PANTHER" id="PTHR33164:SF43">
    <property type="entry name" value="HTH-TYPE TRANSCRIPTIONAL REPRESSOR YETL"/>
    <property type="match status" value="1"/>
</dbReference>
<evidence type="ECO:0000259" key="1">
    <source>
        <dbReference type="PROSITE" id="PS50995"/>
    </source>
</evidence>
<protein>
    <submittedName>
        <fullName evidence="2">MarR family transcriptional regulator</fullName>
    </submittedName>
</protein>
<dbReference type="InterPro" id="IPR039422">
    <property type="entry name" value="MarR/SlyA-like"/>
</dbReference>
<dbReference type="GO" id="GO:0006950">
    <property type="term" value="P:response to stress"/>
    <property type="evidence" value="ECO:0007669"/>
    <property type="project" value="TreeGrafter"/>
</dbReference>
<dbReference type="Pfam" id="PF01047">
    <property type="entry name" value="MarR"/>
    <property type="match status" value="1"/>
</dbReference>
<dbReference type="OrthoDB" id="327696at2"/>
<dbReference type="GO" id="GO:0003700">
    <property type="term" value="F:DNA-binding transcription factor activity"/>
    <property type="evidence" value="ECO:0007669"/>
    <property type="project" value="InterPro"/>
</dbReference>